<feature type="coiled-coil region" evidence="1">
    <location>
        <begin position="55"/>
        <end position="112"/>
    </location>
</feature>
<reference evidence="3 4" key="1">
    <citation type="submission" date="2019-05" db="EMBL/GenBank/DDBJ databases">
        <title>The metagenome of a microbial culture collection derived from dairy environment covers the genomic content of the human microbiome.</title>
        <authorList>
            <person name="Roder T."/>
            <person name="Wuthrich D."/>
            <person name="Sattari Z."/>
            <person name="Von Ah U."/>
            <person name="Bar C."/>
            <person name="Ronchi F."/>
            <person name="Macpherson A.J."/>
            <person name="Ganal-Vonarburg S.C."/>
            <person name="Bruggmann R."/>
            <person name="Vergeres G."/>
        </authorList>
    </citation>
    <scope>NUCLEOTIDE SEQUENCE [LARGE SCALE GENOMIC DNA]</scope>
    <source>
        <strain evidence="3 4">FAM 24235</strain>
    </source>
</reference>
<keyword evidence="1" id="KW-0175">Coiled coil</keyword>
<dbReference type="RefSeq" id="WP_138471657.1">
    <property type="nucleotide sequence ID" value="NZ_VBTE01000015.1"/>
</dbReference>
<feature type="compositionally biased region" description="Basic and acidic residues" evidence="2">
    <location>
        <begin position="41"/>
        <end position="50"/>
    </location>
</feature>
<dbReference type="InterPro" id="IPR025580">
    <property type="entry name" value="Gp46"/>
</dbReference>
<gene>
    <name evidence="3" type="ORF">FEZ48_06195</name>
</gene>
<evidence type="ECO:0000313" key="4">
    <source>
        <dbReference type="Proteomes" id="UP000307201"/>
    </source>
</evidence>
<evidence type="ECO:0000256" key="2">
    <source>
        <dbReference type="SAM" id="MobiDB-lite"/>
    </source>
</evidence>
<evidence type="ECO:0000313" key="3">
    <source>
        <dbReference type="EMBL" id="TLQ07569.1"/>
    </source>
</evidence>
<dbReference type="Proteomes" id="UP000307201">
    <property type="component" value="Unassembled WGS sequence"/>
</dbReference>
<dbReference type="EMBL" id="VBTE01000015">
    <property type="protein sequence ID" value="TLQ07569.1"/>
    <property type="molecule type" value="Genomic_DNA"/>
</dbReference>
<evidence type="ECO:0000256" key="1">
    <source>
        <dbReference type="SAM" id="Coils"/>
    </source>
</evidence>
<protein>
    <submittedName>
        <fullName evidence="3">DUF4355 domain-containing protein</fullName>
    </submittedName>
</protein>
<name>A0A5R9C409_9LACT</name>
<accession>A0A5R9C409</accession>
<sequence length="213" mass="24230">MKRHLEDKLKMKLQLFAKEDENDNPDDIETPPADDTIPPEDDGKPALKYSDDDVDEIVKKKLARAEKDKQKAVEEAEKLAKMNAEQKKEYEYDQMKAKLEALEKKEAFYELSKEAQKMLSEHGIQADDEVFNFVVKETAEDTQKAVQAFAELINAKVEAGVKSALAGKSPKVNTNKEQVKNPFAKETFNLTEQGKLLKENPELYKQLKAQANK</sequence>
<feature type="region of interest" description="Disordered" evidence="2">
    <location>
        <begin position="16"/>
        <end position="50"/>
    </location>
</feature>
<dbReference type="Pfam" id="PF14265">
    <property type="entry name" value="DUF4355"/>
    <property type="match status" value="1"/>
</dbReference>
<proteinExistence type="predicted"/>
<feature type="compositionally biased region" description="Acidic residues" evidence="2">
    <location>
        <begin position="20"/>
        <end position="29"/>
    </location>
</feature>
<organism evidence="3 4">
    <name type="scientific">Marinilactibacillus psychrotolerans</name>
    <dbReference type="NCBI Taxonomy" id="191770"/>
    <lineage>
        <taxon>Bacteria</taxon>
        <taxon>Bacillati</taxon>
        <taxon>Bacillota</taxon>
        <taxon>Bacilli</taxon>
        <taxon>Lactobacillales</taxon>
        <taxon>Carnobacteriaceae</taxon>
        <taxon>Marinilactibacillus</taxon>
    </lineage>
</organism>
<dbReference type="AlphaFoldDB" id="A0A5R9C409"/>
<dbReference type="OrthoDB" id="2365850at2"/>
<comment type="caution">
    <text evidence="3">The sequence shown here is derived from an EMBL/GenBank/DDBJ whole genome shotgun (WGS) entry which is preliminary data.</text>
</comment>